<sequence>MTGLSTTARHSRVLFNSDGFGTGTPYRIWYWSTLSPYIV</sequence>
<reference evidence="1" key="1">
    <citation type="journal article" date="2023" name="Int. J. Syst. Evol. Microbiol.">
        <title>&lt;i&gt;Clostridium folliculivorans&lt;/i&gt; sp. nov., isolated from soil samples of an organic paddy in Japan.</title>
        <authorList>
            <person name="Tazawa J."/>
            <person name="Kobayashi H."/>
            <person name="Tanizawa Y."/>
            <person name="Uchino A."/>
            <person name="Tanaka F."/>
            <person name="Urashima Y."/>
            <person name="Miura S."/>
            <person name="Sakamoto M."/>
            <person name="Ohkuma M."/>
            <person name="Tohno M."/>
        </authorList>
    </citation>
    <scope>NUCLEOTIDE SEQUENCE</scope>
    <source>
        <strain evidence="1">D1-1</strain>
    </source>
</reference>
<accession>A0A9W5Y2D7</accession>
<dbReference type="Proteomes" id="UP001057868">
    <property type="component" value="Unassembled WGS sequence"/>
</dbReference>
<proteinExistence type="predicted"/>
<gene>
    <name evidence="1" type="ORF">CFOLD11_23020</name>
</gene>
<evidence type="ECO:0000313" key="1">
    <source>
        <dbReference type="EMBL" id="GKU25476.1"/>
    </source>
</evidence>
<comment type="caution">
    <text evidence="1">The sequence shown here is derived from an EMBL/GenBank/DDBJ whole genome shotgun (WGS) entry which is preliminary data.</text>
</comment>
<keyword evidence="2" id="KW-1185">Reference proteome</keyword>
<dbReference type="EMBL" id="BQXY01000003">
    <property type="protein sequence ID" value="GKU25476.1"/>
    <property type="molecule type" value="Genomic_DNA"/>
</dbReference>
<evidence type="ECO:0000313" key="2">
    <source>
        <dbReference type="Proteomes" id="UP001057868"/>
    </source>
</evidence>
<name>A0A9W5Y2D7_9CLOT</name>
<organism evidence="1 2">
    <name type="scientific">Clostridium folliculivorans</name>
    <dbReference type="NCBI Taxonomy" id="2886038"/>
    <lineage>
        <taxon>Bacteria</taxon>
        <taxon>Bacillati</taxon>
        <taxon>Bacillota</taxon>
        <taxon>Clostridia</taxon>
        <taxon>Eubacteriales</taxon>
        <taxon>Clostridiaceae</taxon>
        <taxon>Clostridium</taxon>
    </lineage>
</organism>
<dbReference type="AlphaFoldDB" id="A0A9W5Y2D7"/>
<protein>
    <submittedName>
        <fullName evidence="1">Uncharacterized protein</fullName>
    </submittedName>
</protein>